<evidence type="ECO:0000313" key="4">
    <source>
        <dbReference type="EMBL" id="KKL95027.1"/>
    </source>
</evidence>
<comment type="caution">
    <text evidence="4">The sequence shown here is derived from an EMBL/GenBank/DDBJ whole genome shotgun (WGS) entry which is preliminary data.</text>
</comment>
<evidence type="ECO:0000256" key="1">
    <source>
        <dbReference type="ARBA" id="ARBA00005771"/>
    </source>
</evidence>
<dbReference type="AlphaFoldDB" id="A0A0F9J777"/>
<evidence type="ECO:0000256" key="2">
    <source>
        <dbReference type="ARBA" id="ARBA00022679"/>
    </source>
</evidence>
<keyword evidence="2" id="KW-0808">Transferase</keyword>
<evidence type="ECO:0000259" key="3">
    <source>
        <dbReference type="Pfam" id="PF00685"/>
    </source>
</evidence>
<dbReference type="Pfam" id="PF00685">
    <property type="entry name" value="Sulfotransfer_1"/>
    <property type="match status" value="1"/>
</dbReference>
<dbReference type="EMBL" id="LAZR01018783">
    <property type="protein sequence ID" value="KKL95027.1"/>
    <property type="molecule type" value="Genomic_DNA"/>
</dbReference>
<dbReference type="InterPro" id="IPR027417">
    <property type="entry name" value="P-loop_NTPase"/>
</dbReference>
<dbReference type="SUPFAM" id="SSF52540">
    <property type="entry name" value="P-loop containing nucleoside triphosphate hydrolases"/>
    <property type="match status" value="1"/>
</dbReference>
<dbReference type="GO" id="GO:0008146">
    <property type="term" value="F:sulfotransferase activity"/>
    <property type="evidence" value="ECO:0007669"/>
    <property type="project" value="InterPro"/>
</dbReference>
<reference evidence="4" key="1">
    <citation type="journal article" date="2015" name="Nature">
        <title>Complex archaea that bridge the gap between prokaryotes and eukaryotes.</title>
        <authorList>
            <person name="Spang A."/>
            <person name="Saw J.H."/>
            <person name="Jorgensen S.L."/>
            <person name="Zaremba-Niedzwiedzka K."/>
            <person name="Martijn J."/>
            <person name="Lind A.E."/>
            <person name="van Eijk R."/>
            <person name="Schleper C."/>
            <person name="Guy L."/>
            <person name="Ettema T.J."/>
        </authorList>
    </citation>
    <scope>NUCLEOTIDE SEQUENCE</scope>
</reference>
<feature type="domain" description="Sulfotransferase" evidence="3">
    <location>
        <begin position="16"/>
        <end position="281"/>
    </location>
</feature>
<accession>A0A0F9J777</accession>
<proteinExistence type="inferred from homology"/>
<gene>
    <name evidence="4" type="ORF">LCGC14_1858740</name>
</gene>
<dbReference type="InterPro" id="IPR000863">
    <property type="entry name" value="Sulfotransferase_dom"/>
</dbReference>
<sequence>MNFDTEVEVDERKIWWIASYPKSGSTWVRMFMNAYMTGFPLSLNSGFQYAWGDNHVGFFQTCYSRRADQLTITEQIMIRPAALITMLNLSACKHVCLKTHHAKAQIDDMPLIPPSISGGAVYIIRDPRDIAISFADHSGTTISKTIENMNNKQHTTLHPVTKLQHILTSWSIHVQSWTSKNKNVPVKIIRYEDMLVNPKYEFEQILNGLGIKTIDRDKFNFALKETEFENLQALETKEGFREISKGERFFRVGKAGQWKKGLTPQELDCIQKNHGEVMREYGYDPVTSTQLEESKTPMLV</sequence>
<name>A0A0F9J777_9ZZZZ</name>
<organism evidence="4">
    <name type="scientific">marine sediment metagenome</name>
    <dbReference type="NCBI Taxonomy" id="412755"/>
    <lineage>
        <taxon>unclassified sequences</taxon>
        <taxon>metagenomes</taxon>
        <taxon>ecological metagenomes</taxon>
    </lineage>
</organism>
<dbReference type="Gene3D" id="3.40.50.300">
    <property type="entry name" value="P-loop containing nucleotide triphosphate hydrolases"/>
    <property type="match status" value="1"/>
</dbReference>
<protein>
    <recommendedName>
        <fullName evidence="3">Sulfotransferase domain-containing protein</fullName>
    </recommendedName>
</protein>
<dbReference type="PANTHER" id="PTHR11783">
    <property type="entry name" value="SULFOTRANSFERASE SULT"/>
    <property type="match status" value="1"/>
</dbReference>
<comment type="similarity">
    <text evidence="1">Belongs to the sulfotransferase 1 family.</text>
</comment>